<dbReference type="Pfam" id="PF00892">
    <property type="entry name" value="EamA"/>
    <property type="match status" value="1"/>
</dbReference>
<feature type="domain" description="EamA" evidence="6">
    <location>
        <begin position="144"/>
        <end position="273"/>
    </location>
</feature>
<keyword evidence="8" id="KW-1185">Reference proteome</keyword>
<protein>
    <recommendedName>
        <fullName evidence="6">EamA domain-containing protein</fullName>
    </recommendedName>
</protein>
<evidence type="ECO:0000256" key="2">
    <source>
        <dbReference type="ARBA" id="ARBA00022692"/>
    </source>
</evidence>
<dbReference type="InterPro" id="IPR037185">
    <property type="entry name" value="EmrE-like"/>
</dbReference>
<sequence>MTTILYTVLALLAFAGNSVLCRLALGEGAIDAASFSVIRLVSGAAVLLFILKVIPKKATGVSKGSWRAALMLFLYAVTFSFAYVSLDTGTGALILFGLVQLTMIGASLTQGYRLRWFEWSGVALAFLGLVYLLLPSISTPPLGGFILMALSGVAWAGYTLVGRGSGDPMSDTAYNFMRCLPLVLVLLAVSYQSRLLSIEGVLLAILSGGLTSGIGYAIWYAALKGLTAIQASAVQLLVPLLAAFGGVVLINEPLSKPLILASVMILGGVLLVMLAKQYVPQR</sequence>
<dbReference type="InterPro" id="IPR050638">
    <property type="entry name" value="AA-Vitamin_Transporters"/>
</dbReference>
<evidence type="ECO:0000256" key="4">
    <source>
        <dbReference type="ARBA" id="ARBA00023136"/>
    </source>
</evidence>
<comment type="caution">
    <text evidence="7">The sequence shown here is derived from an EMBL/GenBank/DDBJ whole genome shotgun (WGS) entry which is preliminary data.</text>
</comment>
<feature type="transmembrane region" description="Helical" evidence="5">
    <location>
        <begin position="92"/>
        <end position="109"/>
    </location>
</feature>
<dbReference type="PANTHER" id="PTHR32322:SF9">
    <property type="entry name" value="AMINO-ACID METABOLITE EFFLUX PUMP-RELATED"/>
    <property type="match status" value="1"/>
</dbReference>
<evidence type="ECO:0000313" key="8">
    <source>
        <dbReference type="Proteomes" id="UP000761574"/>
    </source>
</evidence>
<evidence type="ECO:0000256" key="1">
    <source>
        <dbReference type="ARBA" id="ARBA00004141"/>
    </source>
</evidence>
<feature type="transmembrane region" description="Helical" evidence="5">
    <location>
        <begin position="197"/>
        <end position="221"/>
    </location>
</feature>
<dbReference type="PANTHER" id="PTHR32322">
    <property type="entry name" value="INNER MEMBRANE TRANSPORTER"/>
    <property type="match status" value="1"/>
</dbReference>
<feature type="transmembrane region" description="Helical" evidence="5">
    <location>
        <begin position="233"/>
        <end position="251"/>
    </location>
</feature>
<feature type="transmembrane region" description="Helical" evidence="5">
    <location>
        <begin position="257"/>
        <end position="275"/>
    </location>
</feature>
<evidence type="ECO:0000256" key="3">
    <source>
        <dbReference type="ARBA" id="ARBA00022989"/>
    </source>
</evidence>
<dbReference type="InterPro" id="IPR000620">
    <property type="entry name" value="EamA_dom"/>
</dbReference>
<feature type="transmembrane region" description="Helical" evidence="5">
    <location>
        <begin position="116"/>
        <end position="134"/>
    </location>
</feature>
<dbReference type="RefSeq" id="WP_119977221.1">
    <property type="nucleotide sequence ID" value="NZ_BPFB01000005.1"/>
</dbReference>
<keyword evidence="3 5" id="KW-1133">Transmembrane helix</keyword>
<proteinExistence type="predicted"/>
<comment type="subcellular location">
    <subcellularLocation>
        <location evidence="1">Membrane</location>
        <topology evidence="1">Multi-pass membrane protein</topology>
    </subcellularLocation>
</comment>
<evidence type="ECO:0000256" key="5">
    <source>
        <dbReference type="SAM" id="Phobius"/>
    </source>
</evidence>
<keyword evidence="2 5" id="KW-0812">Transmembrane</keyword>
<evidence type="ECO:0000259" key="6">
    <source>
        <dbReference type="Pfam" id="PF00892"/>
    </source>
</evidence>
<feature type="transmembrane region" description="Helical" evidence="5">
    <location>
        <begin position="140"/>
        <end position="161"/>
    </location>
</feature>
<reference evidence="7 8" key="1">
    <citation type="submission" date="2021-05" db="EMBL/GenBank/DDBJ databases">
        <title>Molecular characterization for Shewanella algae harboring chromosomal blaOXA-55-like strains isolated from clinical and environment sample.</title>
        <authorList>
            <person name="Ohama Y."/>
            <person name="Aoki K."/>
            <person name="Harada S."/>
            <person name="Moriya K."/>
            <person name="Ishii Y."/>
            <person name="Tateda K."/>
        </authorList>
    </citation>
    <scope>NUCLEOTIDE SEQUENCE [LARGE SCALE GENOMIC DNA]</scope>
    <source>
        <strain evidence="7 8">LMG 23746</strain>
    </source>
</reference>
<gene>
    <name evidence="7" type="ORF">TUM4630_06280</name>
</gene>
<evidence type="ECO:0000313" key="7">
    <source>
        <dbReference type="EMBL" id="GIU43299.1"/>
    </source>
</evidence>
<feature type="transmembrane region" description="Helical" evidence="5">
    <location>
        <begin position="66"/>
        <end position="86"/>
    </location>
</feature>
<feature type="transmembrane region" description="Helical" evidence="5">
    <location>
        <begin position="173"/>
        <end position="191"/>
    </location>
</feature>
<accession>A0ABQ4P6Y6</accession>
<keyword evidence="4 5" id="KW-0472">Membrane</keyword>
<feature type="transmembrane region" description="Helical" evidence="5">
    <location>
        <begin position="36"/>
        <end position="54"/>
    </location>
</feature>
<dbReference type="Proteomes" id="UP000761574">
    <property type="component" value="Unassembled WGS sequence"/>
</dbReference>
<dbReference type="SUPFAM" id="SSF103481">
    <property type="entry name" value="Multidrug resistance efflux transporter EmrE"/>
    <property type="match status" value="2"/>
</dbReference>
<name>A0ABQ4P6Y6_9GAMM</name>
<dbReference type="EMBL" id="BPFB01000005">
    <property type="protein sequence ID" value="GIU43299.1"/>
    <property type="molecule type" value="Genomic_DNA"/>
</dbReference>
<organism evidence="7 8">
    <name type="scientific">Shewanella algidipiscicola</name>
    <dbReference type="NCBI Taxonomy" id="614070"/>
    <lineage>
        <taxon>Bacteria</taxon>
        <taxon>Pseudomonadati</taxon>
        <taxon>Pseudomonadota</taxon>
        <taxon>Gammaproteobacteria</taxon>
        <taxon>Alteromonadales</taxon>
        <taxon>Shewanellaceae</taxon>
        <taxon>Shewanella</taxon>
    </lineage>
</organism>